<keyword evidence="3" id="KW-1185">Reference proteome</keyword>
<feature type="compositionally biased region" description="Polar residues" evidence="1">
    <location>
        <begin position="8"/>
        <end position="26"/>
    </location>
</feature>
<name>A0ABM9YXG9_VIBOR</name>
<dbReference type="Proteomes" id="UP000003515">
    <property type="component" value="Unassembled WGS sequence"/>
</dbReference>
<evidence type="ECO:0000313" key="2">
    <source>
        <dbReference type="EMBL" id="EEX92117.1"/>
    </source>
</evidence>
<organism evidence="2 3">
    <name type="scientific">Vibrio orientalis CIP 102891 = ATCC 33934</name>
    <dbReference type="NCBI Taxonomy" id="675816"/>
    <lineage>
        <taxon>Bacteria</taxon>
        <taxon>Pseudomonadati</taxon>
        <taxon>Pseudomonadota</taxon>
        <taxon>Gammaproteobacteria</taxon>
        <taxon>Vibrionales</taxon>
        <taxon>Vibrionaceae</taxon>
        <taxon>Vibrio</taxon>
        <taxon>Vibrio oreintalis group</taxon>
    </lineage>
</organism>
<dbReference type="EMBL" id="ACZV01000005">
    <property type="protein sequence ID" value="EEX92117.1"/>
    <property type="molecule type" value="Genomic_DNA"/>
</dbReference>
<gene>
    <name evidence="2" type="ORF">VIA_002761</name>
</gene>
<protein>
    <submittedName>
        <fullName evidence="2">Uncharacterized protein</fullName>
    </submittedName>
</protein>
<proteinExistence type="predicted"/>
<sequence>MAVKGDQLKTSNSTSLPNEATRLSTNKRPDFPTKAQNKAELPRQLPSRNAN</sequence>
<evidence type="ECO:0000313" key="3">
    <source>
        <dbReference type="Proteomes" id="UP000003515"/>
    </source>
</evidence>
<comment type="caution">
    <text evidence="2">The sequence shown here is derived from an EMBL/GenBank/DDBJ whole genome shotgun (WGS) entry which is preliminary data.</text>
</comment>
<feature type="region of interest" description="Disordered" evidence="1">
    <location>
        <begin position="1"/>
        <end position="51"/>
    </location>
</feature>
<reference evidence="2 3" key="1">
    <citation type="submission" date="2009-10" db="EMBL/GenBank/DDBJ databases">
        <authorList>
            <consortium name="Los Alamos National Laboratory (LANL)"/>
            <consortium name="National Microbial Pathogen Data Resource (NMPDR)"/>
            <person name="Munk A.C."/>
            <person name="Chertkov O."/>
            <person name="Tapia R."/>
            <person name="Green L."/>
            <person name="Rogers Y."/>
            <person name="Detter J.C."/>
            <person name="Bruce D."/>
            <person name="Brettin T.S."/>
            <person name="Colwell R.R."/>
            <person name="Huq A."/>
            <person name="Grim C.J."/>
            <person name="Hasan N.A."/>
            <person name="Bartels D."/>
            <person name="Vonstein V."/>
        </authorList>
    </citation>
    <scope>NUCLEOTIDE SEQUENCE [LARGE SCALE GENOMIC DNA]</scope>
    <source>
        <strain evidence="2 3">CIP 102891</strain>
    </source>
</reference>
<accession>A0ABM9YXG9</accession>
<evidence type="ECO:0000256" key="1">
    <source>
        <dbReference type="SAM" id="MobiDB-lite"/>
    </source>
</evidence>